<comment type="caution">
    <text evidence="2">The sequence shown here is derived from an EMBL/GenBank/DDBJ whole genome shotgun (WGS) entry which is preliminary data.</text>
</comment>
<dbReference type="AlphaFoldDB" id="A0A9P7RYT8"/>
<feature type="domain" description="Phospholipase D N-terminal" evidence="1">
    <location>
        <begin position="79"/>
        <end position="173"/>
    </location>
</feature>
<sequence length="214" mass="23084">MRTAVQILQTILIGYVGATELLDRNLAYRSPFPDDLTLSHDTRSIQQRGIAHVKRQMTSAAGFSDQHYPSFHGADFSNGDPIDTSVILWTRAVPVSPGDGTSLPDQSVPACLAYNVFTDSQKSAASGEAFTSYDVDWTVKVEAKGLKPDTKYFFQFSDCANPSSVSPVGSTRTLASPDTPANKVNGGKPLTLAVFSCSQYQAGVDSTRLILVNR</sequence>
<dbReference type="Pfam" id="PF16655">
    <property type="entry name" value="PhoD_N"/>
    <property type="match status" value="1"/>
</dbReference>
<dbReference type="KEGG" id="more:E1B28_008680"/>
<dbReference type="InterPro" id="IPR032093">
    <property type="entry name" value="PhoD_N"/>
</dbReference>
<protein>
    <recommendedName>
        <fullName evidence="1">Phospholipase D N-terminal domain-containing protein</fullName>
    </recommendedName>
</protein>
<accession>A0A9P7RYT8</accession>
<dbReference type="Gene3D" id="2.60.40.380">
    <property type="entry name" value="Purple acid phosphatase-like, N-terminal"/>
    <property type="match status" value="1"/>
</dbReference>
<dbReference type="RefSeq" id="XP_043008789.1">
    <property type="nucleotide sequence ID" value="XM_043153505.1"/>
</dbReference>
<gene>
    <name evidence="2" type="ORF">E1B28_008680</name>
</gene>
<dbReference type="GeneID" id="66077756"/>
<dbReference type="Proteomes" id="UP001049176">
    <property type="component" value="Chromosome 5"/>
</dbReference>
<organism evidence="2 3">
    <name type="scientific">Marasmius oreades</name>
    <name type="common">fairy-ring Marasmius</name>
    <dbReference type="NCBI Taxonomy" id="181124"/>
    <lineage>
        <taxon>Eukaryota</taxon>
        <taxon>Fungi</taxon>
        <taxon>Dikarya</taxon>
        <taxon>Basidiomycota</taxon>
        <taxon>Agaricomycotina</taxon>
        <taxon>Agaricomycetes</taxon>
        <taxon>Agaricomycetidae</taxon>
        <taxon>Agaricales</taxon>
        <taxon>Marasmiineae</taxon>
        <taxon>Marasmiaceae</taxon>
        <taxon>Marasmius</taxon>
    </lineage>
</organism>
<dbReference type="EMBL" id="CM032185">
    <property type="protein sequence ID" value="KAG7092319.1"/>
    <property type="molecule type" value="Genomic_DNA"/>
</dbReference>
<dbReference type="PANTHER" id="PTHR43606">
    <property type="entry name" value="PHOSPHATASE, PUTATIVE (AFU_ORTHOLOGUE AFUA_6G08710)-RELATED"/>
    <property type="match status" value="1"/>
</dbReference>
<dbReference type="OrthoDB" id="29024at2759"/>
<evidence type="ECO:0000259" key="1">
    <source>
        <dbReference type="Pfam" id="PF16655"/>
    </source>
</evidence>
<name>A0A9P7RYT8_9AGAR</name>
<evidence type="ECO:0000313" key="2">
    <source>
        <dbReference type="EMBL" id="KAG7092319.1"/>
    </source>
</evidence>
<dbReference type="InterPro" id="IPR052900">
    <property type="entry name" value="Phospholipid_Metab_Enz"/>
</dbReference>
<keyword evidence="3" id="KW-1185">Reference proteome</keyword>
<proteinExistence type="predicted"/>
<reference evidence="2" key="1">
    <citation type="journal article" date="2021" name="Genome Biol. Evol.">
        <title>The assembled and annotated genome of the fairy-ring fungus Marasmius oreades.</title>
        <authorList>
            <person name="Hiltunen M."/>
            <person name="Ament-Velasquez S.L."/>
            <person name="Johannesson H."/>
        </authorList>
    </citation>
    <scope>NUCLEOTIDE SEQUENCE</scope>
    <source>
        <strain evidence="2">03SP1</strain>
    </source>
</reference>
<evidence type="ECO:0000313" key="3">
    <source>
        <dbReference type="Proteomes" id="UP001049176"/>
    </source>
</evidence>
<dbReference type="PANTHER" id="PTHR43606:SF7">
    <property type="entry name" value="PHOSPHATASE, PUTATIVE (AFU_ORTHOLOGUE AFUA_6G08710)-RELATED"/>
    <property type="match status" value="1"/>
</dbReference>